<reference evidence="2 3" key="1">
    <citation type="journal article" date="2012" name="Science">
        <title>Ecological populations of bacteria act as socially cohesive units of antibiotic production and resistance.</title>
        <authorList>
            <person name="Cordero O.X."/>
            <person name="Wildschutte H."/>
            <person name="Kirkup B."/>
            <person name="Proehl S."/>
            <person name="Ngo L."/>
            <person name="Hussain F."/>
            <person name="Le Roux F."/>
            <person name="Mincer T."/>
            <person name="Polz M.F."/>
        </authorList>
    </citation>
    <scope>NUCLEOTIDE SEQUENCE [LARGE SCALE GENOMIC DNA]</scope>
    <source>
        <strain evidence="2 3">12E03</strain>
    </source>
</reference>
<sequence>MKMKKLMLCGLAVGLVGCGGSSGSSSDNSGGDSNISSVSGKVIDGYIIGATVYLDLNFNNELDANEPNVVTKEQGDFSLDIPSTYRECAQYVPIVVDVPEGAIDTDFPSTPIEDAYTMVIPPQYALSTDEELYNLTPLTSVVWNEVEKELRESTSQELSCESLLEEQELRDDIAERLTEQELHVARRYNITVDELYGDYIESGNDEVHQIAQDIVPGLQKSYADTRELINQYPEADFAWVEYFMGKWDSSNNNYKDVWYRYQFVQMSNGNLESETHEMSGDLNNKVQLHDKNTMETTVRDGVNIEKTVSMEIAGNIYGCSVSEWLETISQDSSGVRNTVYGQAGDWSDCSSLILSNTFTVQALVTKDYDGSDLISYSEHSYDDGNDSGFSHLIGVTDTITASDLTPVRNVIDTDFYSEEGHGADFWSRVMNEFGENPTQVMTSHNSDGGWERLTNYKDGTHKTECGTSETDLSEANCSS</sequence>
<evidence type="ECO:0000313" key="3">
    <source>
        <dbReference type="Proteomes" id="UP000094802"/>
    </source>
</evidence>
<protein>
    <recommendedName>
        <fullName evidence="4">Lipoprotein</fullName>
    </recommendedName>
</protein>
<comment type="caution">
    <text evidence="2">The sequence shown here is derived from an EMBL/GenBank/DDBJ whole genome shotgun (WGS) entry which is preliminary data.</text>
</comment>
<name>A0A1E5FT16_VIBSP</name>
<dbReference type="OrthoDB" id="5592666at2"/>
<dbReference type="EMBL" id="AJZD02000120">
    <property type="protein sequence ID" value="OEF93666.1"/>
    <property type="molecule type" value="Genomic_DNA"/>
</dbReference>
<dbReference type="RefSeq" id="WP_019826742.1">
    <property type="nucleotide sequence ID" value="NZ_AJZD02000120.1"/>
</dbReference>
<dbReference type="PROSITE" id="PS51257">
    <property type="entry name" value="PROKAR_LIPOPROTEIN"/>
    <property type="match status" value="1"/>
</dbReference>
<gene>
    <name evidence="2" type="ORF">A142_20105</name>
</gene>
<feature type="region of interest" description="Disordered" evidence="1">
    <location>
        <begin position="459"/>
        <end position="479"/>
    </location>
</feature>
<evidence type="ECO:0000313" key="2">
    <source>
        <dbReference type="EMBL" id="OEF93666.1"/>
    </source>
</evidence>
<evidence type="ECO:0000256" key="1">
    <source>
        <dbReference type="SAM" id="MobiDB-lite"/>
    </source>
</evidence>
<proteinExistence type="predicted"/>
<dbReference type="Proteomes" id="UP000094802">
    <property type="component" value="Unassembled WGS sequence"/>
</dbReference>
<organism evidence="2 3">
    <name type="scientific">Vibrio splendidus 12E03</name>
    <dbReference type="NCBI Taxonomy" id="1191305"/>
    <lineage>
        <taxon>Bacteria</taxon>
        <taxon>Pseudomonadati</taxon>
        <taxon>Pseudomonadota</taxon>
        <taxon>Gammaproteobacteria</taxon>
        <taxon>Vibrionales</taxon>
        <taxon>Vibrionaceae</taxon>
        <taxon>Vibrio</taxon>
    </lineage>
</organism>
<dbReference type="AlphaFoldDB" id="A0A1E5FT16"/>
<evidence type="ECO:0008006" key="4">
    <source>
        <dbReference type="Google" id="ProtNLM"/>
    </source>
</evidence>
<accession>A0A1E5FT16</accession>
<feature type="compositionally biased region" description="Polar residues" evidence="1">
    <location>
        <begin position="465"/>
        <end position="479"/>
    </location>
</feature>